<dbReference type="Gramene" id="KMS94105">
    <property type="protein sequence ID" value="KMS94105"/>
    <property type="gene ID" value="BVRB_024750"/>
</dbReference>
<reference evidence="3 4" key="1">
    <citation type="journal article" date="2014" name="Nature">
        <title>The genome of the recently domesticated crop plant sugar beet (Beta vulgaris).</title>
        <authorList>
            <person name="Dohm J.C."/>
            <person name="Minoche A.E."/>
            <person name="Holtgrawe D."/>
            <person name="Capella-Gutierrez S."/>
            <person name="Zakrzewski F."/>
            <person name="Tafer H."/>
            <person name="Rupp O."/>
            <person name="Sorensen T.R."/>
            <person name="Stracke R."/>
            <person name="Reinhardt R."/>
            <person name="Goesmann A."/>
            <person name="Kraft T."/>
            <person name="Schulz B."/>
            <person name="Stadler P.F."/>
            <person name="Schmidt T."/>
            <person name="Gabaldon T."/>
            <person name="Lehrach H."/>
            <person name="Weisshaar B."/>
            <person name="Himmelbauer H."/>
        </authorList>
    </citation>
    <scope>NUCLEOTIDE SEQUENCE [LARGE SCALE GENOMIC DNA]</scope>
    <source>
        <tissue evidence="3">Taproot</tissue>
    </source>
</reference>
<feature type="coiled-coil region" evidence="1">
    <location>
        <begin position="61"/>
        <end position="88"/>
    </location>
</feature>
<dbReference type="PANTHER" id="PTHR41747:SF1">
    <property type="entry name" value="CHROMOSOME UNDETERMINED SCAFFOLD_128, WHOLE GENOME SHOTGUN SEQUENCE"/>
    <property type="match status" value="1"/>
</dbReference>
<evidence type="ECO:0000256" key="1">
    <source>
        <dbReference type="SAM" id="Coils"/>
    </source>
</evidence>
<dbReference type="EMBL" id="KQ096089">
    <property type="protein sequence ID" value="KMS94105.1"/>
    <property type="molecule type" value="Genomic_DNA"/>
</dbReference>
<gene>
    <name evidence="3" type="ORF">BVRB_024750</name>
</gene>
<sequence>MLSLRPASSIVDPHGRGHPPGSNPPPFITGGHCHDHIGYPPIPNPAFMLQRKRISAMAPAMRKHRRWLDDLRHERQQIEDEHRRQQTADEIRLQNFKERSAFVRRRICEAIKGGENELTAAEAEKLFTAPLSELKKMQKPAWSMTEEEGETASRAQVEDLLSFTKELDIGRYIDDLEIQQLVRSVQKRVADINRSGDFTSETEAVRARRLAPADQNNNAPNTIMLIEDQEVPEKKEDDDEDDHVERLIDESMANFKGIHSRTS</sequence>
<feature type="non-terminal residue" evidence="3">
    <location>
        <position position="263"/>
    </location>
</feature>
<proteinExistence type="predicted"/>
<feature type="region of interest" description="Disordered" evidence="2">
    <location>
        <begin position="1"/>
        <end position="31"/>
    </location>
</feature>
<evidence type="ECO:0000256" key="2">
    <source>
        <dbReference type="SAM" id="MobiDB-lite"/>
    </source>
</evidence>
<evidence type="ECO:0000313" key="3">
    <source>
        <dbReference type="EMBL" id="KMS94105.1"/>
    </source>
</evidence>
<organism evidence="3 4">
    <name type="scientific">Beta vulgaris subsp. vulgaris</name>
    <name type="common">Beet</name>
    <dbReference type="NCBI Taxonomy" id="3555"/>
    <lineage>
        <taxon>Eukaryota</taxon>
        <taxon>Viridiplantae</taxon>
        <taxon>Streptophyta</taxon>
        <taxon>Embryophyta</taxon>
        <taxon>Tracheophyta</taxon>
        <taxon>Spermatophyta</taxon>
        <taxon>Magnoliopsida</taxon>
        <taxon>eudicotyledons</taxon>
        <taxon>Gunneridae</taxon>
        <taxon>Pentapetalae</taxon>
        <taxon>Caryophyllales</taxon>
        <taxon>Chenopodiaceae</taxon>
        <taxon>Betoideae</taxon>
        <taxon>Beta</taxon>
    </lineage>
</organism>
<accession>A0A0J8DTK1</accession>
<name>A0A0J8DTK1_BETVV</name>
<dbReference type="PANTHER" id="PTHR41747">
    <property type="entry name" value="CHROMOSOME UNDETERMINED SCAFFOLD_128, WHOLE GENOME SHOTGUN SEQUENCE"/>
    <property type="match status" value="1"/>
</dbReference>
<dbReference type="Proteomes" id="UP000035740">
    <property type="component" value="Unassembled WGS sequence"/>
</dbReference>
<keyword evidence="4" id="KW-1185">Reference proteome</keyword>
<evidence type="ECO:0000313" key="4">
    <source>
        <dbReference type="Proteomes" id="UP000035740"/>
    </source>
</evidence>
<dbReference type="AlphaFoldDB" id="A0A0J8DTK1"/>
<keyword evidence="1" id="KW-0175">Coiled coil</keyword>
<dbReference type="OrthoDB" id="250654at2759"/>
<protein>
    <submittedName>
        <fullName evidence="3">Uncharacterized protein</fullName>
    </submittedName>
</protein>